<proteinExistence type="predicted"/>
<keyword evidence="3" id="KW-0548">Nucleotidyltransferase</keyword>
<dbReference type="EMBL" id="BKCJ010003536">
    <property type="protein sequence ID" value="GEU55680.1"/>
    <property type="molecule type" value="Genomic_DNA"/>
</dbReference>
<gene>
    <name evidence="3" type="ORF">Tci_027658</name>
</gene>
<name>A0A6L2L3L9_TANCI</name>
<dbReference type="GO" id="GO:0003964">
    <property type="term" value="F:RNA-directed DNA polymerase activity"/>
    <property type="evidence" value="ECO:0007669"/>
    <property type="project" value="UniProtKB-KW"/>
</dbReference>
<dbReference type="AlphaFoldDB" id="A0A6L2L3L9"/>
<protein>
    <submittedName>
        <fullName evidence="3">Putative reverse transcriptase domain-containing protein</fullName>
    </submittedName>
</protein>
<keyword evidence="3" id="KW-0808">Transferase</keyword>
<comment type="caution">
    <text evidence="3">The sequence shown here is derived from an EMBL/GenBank/DDBJ whole genome shotgun (WGS) entry which is preliminary data.</text>
</comment>
<organism evidence="3">
    <name type="scientific">Tanacetum cinerariifolium</name>
    <name type="common">Dalmatian daisy</name>
    <name type="synonym">Chrysanthemum cinerariifolium</name>
    <dbReference type="NCBI Taxonomy" id="118510"/>
    <lineage>
        <taxon>Eukaryota</taxon>
        <taxon>Viridiplantae</taxon>
        <taxon>Streptophyta</taxon>
        <taxon>Embryophyta</taxon>
        <taxon>Tracheophyta</taxon>
        <taxon>Spermatophyta</taxon>
        <taxon>Magnoliopsida</taxon>
        <taxon>eudicotyledons</taxon>
        <taxon>Gunneridae</taxon>
        <taxon>Pentapetalae</taxon>
        <taxon>asterids</taxon>
        <taxon>campanulids</taxon>
        <taxon>Asterales</taxon>
        <taxon>Asteraceae</taxon>
        <taxon>Asteroideae</taxon>
        <taxon>Anthemideae</taxon>
        <taxon>Anthemidinae</taxon>
        <taxon>Tanacetum</taxon>
    </lineage>
</organism>
<feature type="domain" description="Integrase zinc-binding" evidence="2">
    <location>
        <begin position="926"/>
        <end position="979"/>
    </location>
</feature>
<dbReference type="CDD" id="cd09272">
    <property type="entry name" value="RNase_HI_RT_Ty1"/>
    <property type="match status" value="1"/>
</dbReference>
<dbReference type="Pfam" id="PF17921">
    <property type="entry name" value="Integrase_H2C2"/>
    <property type="match status" value="1"/>
</dbReference>
<dbReference type="InterPro" id="IPR041588">
    <property type="entry name" value="Integrase_H2C2"/>
</dbReference>
<evidence type="ECO:0000313" key="3">
    <source>
        <dbReference type="EMBL" id="GEU55680.1"/>
    </source>
</evidence>
<dbReference type="PANTHER" id="PTHR48462:SF1">
    <property type="entry name" value="PROTEIN, PUTATIVE-RELATED"/>
    <property type="match status" value="1"/>
</dbReference>
<dbReference type="Pfam" id="PF00078">
    <property type="entry name" value="RVT_1"/>
    <property type="match status" value="1"/>
</dbReference>
<reference evidence="3" key="1">
    <citation type="journal article" date="2019" name="Sci. Rep.">
        <title>Draft genome of Tanacetum cinerariifolium, the natural source of mosquito coil.</title>
        <authorList>
            <person name="Yamashiro T."/>
            <person name="Shiraishi A."/>
            <person name="Satake H."/>
            <person name="Nakayama K."/>
        </authorList>
    </citation>
    <scope>NUCLEOTIDE SEQUENCE</scope>
</reference>
<keyword evidence="3" id="KW-0695">RNA-directed DNA polymerase</keyword>
<feature type="domain" description="Reverse transcriptase" evidence="1">
    <location>
        <begin position="390"/>
        <end position="563"/>
    </location>
</feature>
<sequence>MHDPREPHFNAIKRVLHYLRGTADLGLQLFWSTTSQLIAYSNVDWTGCSATRRSTFGYCVFLGDNLLTWSSKCQDTLSCSSAEAEYRGVANVVAETSWIRNLLRELYTSLFTATLVYCDNDSVVYMSANPVQHQRTKHIEIDIHFVRNKVAASHVRVLHVPSRFHYASIFTKCIPYTLFADFRSSLSVRKTPALTAGVFQHQNAKWRLQMSEQEMVYITFHAPAGSARRVSRKRVGALGVTHVKHIFNLHLDAKDESAKTVTTMFKDMAEKIMLAIVEAILDGENEARLLLFPRCTQQSSILKSLDMWGKYDGITMLVKSILDGSALAKVERDGLRAQHILDALCGEGSATAMDLLKVITSVVNFWLARRCPPILAKFVSMKGMGKEMSKYLSDFQFGVRVSGGAEAILHSVNRVLSEYHNDGSLAMLIMDFSNAFNLVDRSALLHEVRVKCPSISLWVDLLYGQASRLYIGDTHIWSATGVQQGDPLRPLLFALILHLQLHKIKDSCKLLLHDWYLDDGTIIGDSEEVARVLDIIKVSGPGLGLELNIKKTELFWPSCNGMKLREGLFLVDIRRPSSDVKLLGGAISRDADFISGLAMRRAVNAVDLMGLFLQLHDPRAGISAKKEAPVNFLTGPSNGRSTLRPAKVLVFGWVRGKHMCVDLTKVSPLVGLSNNGFTAGQAALKATSGKVTKHEGGGATQPSSMGYAHQYTTYYYPAAYTTYFAIYIWRIDSRIRCLYYEVKCVTTRGGKTTTETILDTNIKDKEPQVLHHDKPVGPNKVLVESKPQETKEQIVRLPTPLIPFPHRLKKEKEESQQRSYTLETQDLLKGNQMDLFLVNNLEGYITNPILKVVVLENRKEAIAWKTSNRKRINHVSYIVEKVVPPKWTPKRRKRFFSQVRNYFWDEPYAFRLCPNNVTRRCVAGDEILEILVHCHSGSTRGHHSASITERKVYESGFYWPSIFKDAKDYVTKCDACQESGNILSRSEMPQNNIQVCDVLTFGN</sequence>
<evidence type="ECO:0000259" key="2">
    <source>
        <dbReference type="Pfam" id="PF17921"/>
    </source>
</evidence>
<dbReference type="InterPro" id="IPR000477">
    <property type="entry name" value="RT_dom"/>
</dbReference>
<dbReference type="PANTHER" id="PTHR48462">
    <property type="entry name" value="PROTEIN, PUTATIVE-RELATED"/>
    <property type="match status" value="1"/>
</dbReference>
<dbReference type="Gene3D" id="1.10.340.70">
    <property type="match status" value="1"/>
</dbReference>
<evidence type="ECO:0000259" key="1">
    <source>
        <dbReference type="Pfam" id="PF00078"/>
    </source>
</evidence>
<accession>A0A6L2L3L9</accession>